<dbReference type="CDD" id="cd00130">
    <property type="entry name" value="PAS"/>
    <property type="match status" value="1"/>
</dbReference>
<comment type="catalytic activity">
    <reaction evidence="1">
        <text>ATP + protein L-histidine = ADP + protein N-phospho-L-histidine.</text>
        <dbReference type="EC" id="2.7.13.3"/>
    </reaction>
</comment>
<dbReference type="SMART" id="SM00448">
    <property type="entry name" value="REC"/>
    <property type="match status" value="1"/>
</dbReference>
<keyword evidence="10" id="KW-0175">Coiled coil</keyword>
<evidence type="ECO:0000313" key="16">
    <source>
        <dbReference type="EMBL" id="ATB30490.1"/>
    </source>
</evidence>
<feature type="coiled-coil region" evidence="10">
    <location>
        <begin position="740"/>
        <end position="770"/>
    </location>
</feature>
<feature type="domain" description="Response regulatory" evidence="13">
    <location>
        <begin position="630"/>
        <end position="745"/>
    </location>
</feature>
<feature type="domain" description="Histidine kinase" evidence="12">
    <location>
        <begin position="899"/>
        <end position="1114"/>
    </location>
</feature>
<proteinExistence type="predicted"/>
<feature type="domain" description="Histidine kinase" evidence="12">
    <location>
        <begin position="358"/>
        <end position="576"/>
    </location>
</feature>
<dbReference type="InterPro" id="IPR013656">
    <property type="entry name" value="PAS_4"/>
</dbReference>
<dbReference type="PROSITE" id="PS50110">
    <property type="entry name" value="RESPONSE_REGULATORY"/>
    <property type="match status" value="1"/>
</dbReference>
<dbReference type="AlphaFoldDB" id="A0A250IGZ2"/>
<dbReference type="InterPro" id="IPR005467">
    <property type="entry name" value="His_kinase_dom"/>
</dbReference>
<dbReference type="PANTHER" id="PTHR43547">
    <property type="entry name" value="TWO-COMPONENT HISTIDINE KINASE"/>
    <property type="match status" value="1"/>
</dbReference>
<dbReference type="CDD" id="cd16922">
    <property type="entry name" value="HATPase_EvgS-ArcB-TorS-like"/>
    <property type="match status" value="1"/>
</dbReference>
<accession>A0A250IGZ2</accession>
<dbReference type="InterPro" id="IPR036097">
    <property type="entry name" value="HisK_dim/P_sf"/>
</dbReference>
<dbReference type="Proteomes" id="UP000217289">
    <property type="component" value="Chromosome"/>
</dbReference>
<evidence type="ECO:0000256" key="11">
    <source>
        <dbReference type="SAM" id="MobiDB-lite"/>
    </source>
</evidence>
<dbReference type="SMART" id="SM00387">
    <property type="entry name" value="HATPase_c"/>
    <property type="match status" value="2"/>
</dbReference>
<evidence type="ECO:0000256" key="7">
    <source>
        <dbReference type="ARBA" id="ARBA00022840"/>
    </source>
</evidence>
<dbReference type="PROSITE" id="PS50113">
    <property type="entry name" value="PAC"/>
    <property type="match status" value="1"/>
</dbReference>
<dbReference type="InterPro" id="IPR003661">
    <property type="entry name" value="HisK_dim/P_dom"/>
</dbReference>
<dbReference type="SUPFAM" id="SSF55874">
    <property type="entry name" value="ATPase domain of HSP90 chaperone/DNA topoisomerase II/histidine kinase"/>
    <property type="match status" value="2"/>
</dbReference>
<evidence type="ECO:0000259" key="13">
    <source>
        <dbReference type="PROSITE" id="PS50110"/>
    </source>
</evidence>
<dbReference type="Pfam" id="PF00072">
    <property type="entry name" value="Response_reg"/>
    <property type="match status" value="1"/>
</dbReference>
<evidence type="ECO:0000256" key="9">
    <source>
        <dbReference type="PROSITE-ProRule" id="PRU00169"/>
    </source>
</evidence>
<dbReference type="InterPro" id="IPR029016">
    <property type="entry name" value="GAF-like_dom_sf"/>
</dbReference>
<feature type="modified residue" description="4-aspartylphosphate" evidence="9">
    <location>
        <position position="678"/>
    </location>
</feature>
<dbReference type="SUPFAM" id="SSF55781">
    <property type="entry name" value="GAF domain-like"/>
    <property type="match status" value="1"/>
</dbReference>
<dbReference type="Pfam" id="PF08448">
    <property type="entry name" value="PAS_4"/>
    <property type="match status" value="1"/>
</dbReference>
<dbReference type="KEGG" id="mbd:MEBOL_003951"/>
<dbReference type="InterPro" id="IPR036890">
    <property type="entry name" value="HATPase_C_sf"/>
</dbReference>
<name>A0A250IGZ2_9BACT</name>
<dbReference type="RefSeq" id="WP_245919936.1">
    <property type="nucleotide sequence ID" value="NZ_CP022163.1"/>
</dbReference>
<feature type="region of interest" description="Disordered" evidence="11">
    <location>
        <begin position="374"/>
        <end position="394"/>
    </location>
</feature>
<evidence type="ECO:0000259" key="14">
    <source>
        <dbReference type="PROSITE" id="PS50112"/>
    </source>
</evidence>
<dbReference type="SUPFAM" id="SSF55785">
    <property type="entry name" value="PYP-like sensor domain (PAS domain)"/>
    <property type="match status" value="1"/>
</dbReference>
<keyword evidence="17" id="KW-1185">Reference proteome</keyword>
<dbReference type="InterPro" id="IPR035965">
    <property type="entry name" value="PAS-like_dom_sf"/>
</dbReference>
<dbReference type="Gene3D" id="3.40.50.2300">
    <property type="match status" value="1"/>
</dbReference>
<evidence type="ECO:0000256" key="8">
    <source>
        <dbReference type="ARBA" id="ARBA00023012"/>
    </source>
</evidence>
<dbReference type="PROSITE" id="PS50109">
    <property type="entry name" value="HIS_KIN"/>
    <property type="match status" value="2"/>
</dbReference>
<dbReference type="SMART" id="SM00091">
    <property type="entry name" value="PAS"/>
    <property type="match status" value="1"/>
</dbReference>
<keyword evidence="5" id="KW-0547">Nucleotide-binding</keyword>
<keyword evidence="3 9" id="KW-0597">Phosphoprotein</keyword>
<dbReference type="CDD" id="cd17574">
    <property type="entry name" value="REC_OmpR"/>
    <property type="match status" value="1"/>
</dbReference>
<dbReference type="EMBL" id="CP022163">
    <property type="protein sequence ID" value="ATB30490.1"/>
    <property type="molecule type" value="Genomic_DNA"/>
</dbReference>
<evidence type="ECO:0000256" key="5">
    <source>
        <dbReference type="ARBA" id="ARBA00022741"/>
    </source>
</evidence>
<dbReference type="GO" id="GO:0005524">
    <property type="term" value="F:ATP binding"/>
    <property type="evidence" value="ECO:0007669"/>
    <property type="project" value="UniProtKB-KW"/>
</dbReference>
<dbReference type="NCBIfam" id="TIGR00229">
    <property type="entry name" value="sensory_box"/>
    <property type="match status" value="1"/>
</dbReference>
<dbReference type="PROSITE" id="PS50112">
    <property type="entry name" value="PAS"/>
    <property type="match status" value="1"/>
</dbReference>
<organism evidence="16 17">
    <name type="scientific">Melittangium boletus DSM 14713</name>
    <dbReference type="NCBI Taxonomy" id="1294270"/>
    <lineage>
        <taxon>Bacteria</taxon>
        <taxon>Pseudomonadati</taxon>
        <taxon>Myxococcota</taxon>
        <taxon>Myxococcia</taxon>
        <taxon>Myxococcales</taxon>
        <taxon>Cystobacterineae</taxon>
        <taxon>Archangiaceae</taxon>
        <taxon>Melittangium</taxon>
    </lineage>
</organism>
<dbReference type="InterPro" id="IPR003594">
    <property type="entry name" value="HATPase_dom"/>
</dbReference>
<dbReference type="Gene3D" id="3.30.450.40">
    <property type="match status" value="1"/>
</dbReference>
<dbReference type="Gene3D" id="1.10.287.130">
    <property type="match status" value="2"/>
</dbReference>
<feature type="domain" description="PAC" evidence="15">
    <location>
        <begin position="834"/>
        <end position="888"/>
    </location>
</feature>
<reference evidence="16 17" key="1">
    <citation type="submission" date="2017-06" db="EMBL/GenBank/DDBJ databases">
        <authorList>
            <person name="Kim H.J."/>
            <person name="Triplett B.A."/>
        </authorList>
    </citation>
    <scope>NUCLEOTIDE SEQUENCE [LARGE SCALE GENOMIC DNA]</scope>
    <source>
        <strain evidence="16 17">DSM 14713</strain>
    </source>
</reference>
<evidence type="ECO:0000256" key="3">
    <source>
        <dbReference type="ARBA" id="ARBA00022553"/>
    </source>
</evidence>
<evidence type="ECO:0000256" key="4">
    <source>
        <dbReference type="ARBA" id="ARBA00022679"/>
    </source>
</evidence>
<keyword evidence="4" id="KW-0808">Transferase</keyword>
<sequence length="1127" mass="123975">MTRRSAVDEVLAGGGACGELLRQVDWAKTPVGPVEGWPQSLRTAVGIVLASNYPLYLAWGPHYVQMYNDAYRPICGATKHPASLGQEASLTWPEVWADVLGPSWERMRVTGEPIRVENLLMLLDRNGYLEECYFSYCHSPIRDETGGMGGVFAALTETTEQVINERRLRVIRDLSTLTGEQATARDACREAARVLASCPNDVPFALLYLLDAEGEAHLVGTSGVEAGGAAAPRSVPSGEDSPDTWPLAAVVRGGEPLLLSAPRLPRALGPLPAGPWPEGASTVWLQPITQSGHARPVGVLVTGLSPRRAFDEHYRDFLVLAARTVSTSVSGARAREEERRRAEALEQLDRAKTAFFNNISHEFRTPLALMLGPSRDSLDDSSEPLGPHQRERQETIHRNGLRLLKLVNTLLDFSRIEAGRVQAAYAPTDLAALTEGLASTFRSMMERAGLRLVVDCPPLPEPIWVDREMWEKIVLNLLSNAFKFTFEGEVRVALRGFAGRVVLSVSDTGVGIPAEELPRVFERFHRVRGTRGRSFEGSGIGLSLVQELVKLHGGDIQVGSRVGRGSTFTVSVPTGNAHLPAEHRMLEPPSVSLGPSVAAFLNDVEGWLGGSPVGERATPPLAHPGGTDGHVLLVDDNADMRAYVRRLLEGRYTVETAENGREALNAILRRVPDLVLSDVMMPGLDGFGLLRRLREAPRTRGVPVILLSARAGEEATVEGLRHGANDYLVKPFSARELLARVEGNIAAARAREEKRQAERERGKLAALVEQSSDFIGMGDLQGLALYINDAGRRLVGLRDEDDVRRTHLLDFFTEEDRPFVRDHILPAVAKHGRWEGEFRFRHFVTGEAIPVLYHFFQLTDAETGEPVGIATVTRDISERKRRELEAQRRAEFEKQLIGIVSHDLRNPINAILLSAQTLLRRDELSGPAMKNATRIVSSAERATRLIRDLLDFTQARLGSGIPIRREPMNFHDTIWQALEEVQLAHPERRVLFERAGDGQGEWDGERLHQVVQNLVTNALRYSPPETSVRVSTLADGVTAVLQVHNHGPPISEELLPRLFQAMQRGALEPDFASRSVGLGLFIVQQVVHAHGGQVDVRSTAAEGTTFTVRMPCRAVSPPERSRELVGA</sequence>
<dbReference type="Gene3D" id="3.30.450.20">
    <property type="entry name" value="PAS domain"/>
    <property type="match status" value="2"/>
</dbReference>
<dbReference type="GO" id="GO:0000155">
    <property type="term" value="F:phosphorelay sensor kinase activity"/>
    <property type="evidence" value="ECO:0007669"/>
    <property type="project" value="InterPro"/>
</dbReference>
<dbReference type="FunFam" id="3.30.565.10:FF:000037">
    <property type="entry name" value="Hybrid sensor histidine kinase/response regulator"/>
    <property type="match status" value="1"/>
</dbReference>
<dbReference type="CDD" id="cd00075">
    <property type="entry name" value="HATPase"/>
    <property type="match status" value="1"/>
</dbReference>
<dbReference type="Pfam" id="PF00512">
    <property type="entry name" value="HisKA"/>
    <property type="match status" value="2"/>
</dbReference>
<dbReference type="InterPro" id="IPR011006">
    <property type="entry name" value="CheY-like_superfamily"/>
</dbReference>
<keyword evidence="8" id="KW-0902">Two-component regulatory system</keyword>
<evidence type="ECO:0000256" key="1">
    <source>
        <dbReference type="ARBA" id="ARBA00000085"/>
    </source>
</evidence>
<dbReference type="EC" id="2.7.13.3" evidence="2"/>
<dbReference type="Gene3D" id="3.30.565.10">
    <property type="entry name" value="Histidine kinase-like ATPase, C-terminal domain"/>
    <property type="match status" value="2"/>
</dbReference>
<dbReference type="CDD" id="cd00082">
    <property type="entry name" value="HisKA"/>
    <property type="match status" value="2"/>
</dbReference>
<dbReference type="InterPro" id="IPR000014">
    <property type="entry name" value="PAS"/>
</dbReference>
<dbReference type="SUPFAM" id="SSF52172">
    <property type="entry name" value="CheY-like"/>
    <property type="match status" value="1"/>
</dbReference>
<evidence type="ECO:0000256" key="2">
    <source>
        <dbReference type="ARBA" id="ARBA00012438"/>
    </source>
</evidence>
<dbReference type="InterPro" id="IPR001789">
    <property type="entry name" value="Sig_transdc_resp-reg_receiver"/>
</dbReference>
<dbReference type="InterPro" id="IPR000700">
    <property type="entry name" value="PAS-assoc_C"/>
</dbReference>
<dbReference type="InterPro" id="IPR004358">
    <property type="entry name" value="Sig_transdc_His_kin-like_C"/>
</dbReference>
<evidence type="ECO:0000313" key="17">
    <source>
        <dbReference type="Proteomes" id="UP000217289"/>
    </source>
</evidence>
<evidence type="ECO:0000259" key="15">
    <source>
        <dbReference type="PROSITE" id="PS50113"/>
    </source>
</evidence>
<keyword evidence="6 16" id="KW-0418">Kinase</keyword>
<evidence type="ECO:0000259" key="12">
    <source>
        <dbReference type="PROSITE" id="PS50109"/>
    </source>
</evidence>
<dbReference type="SUPFAM" id="SSF47384">
    <property type="entry name" value="Homodimeric domain of signal transducing histidine kinase"/>
    <property type="match status" value="2"/>
</dbReference>
<dbReference type="PRINTS" id="PR00344">
    <property type="entry name" value="BCTRLSENSOR"/>
</dbReference>
<protein>
    <recommendedName>
        <fullName evidence="2">histidine kinase</fullName>
        <ecNumber evidence="2">2.7.13.3</ecNumber>
    </recommendedName>
</protein>
<dbReference type="PANTHER" id="PTHR43547:SF2">
    <property type="entry name" value="HYBRID SIGNAL TRANSDUCTION HISTIDINE KINASE C"/>
    <property type="match status" value="1"/>
</dbReference>
<dbReference type="Pfam" id="PF13185">
    <property type="entry name" value="GAF_2"/>
    <property type="match status" value="1"/>
</dbReference>
<feature type="domain" description="PAS" evidence="14">
    <location>
        <begin position="760"/>
        <end position="831"/>
    </location>
</feature>
<evidence type="ECO:0000256" key="10">
    <source>
        <dbReference type="SAM" id="Coils"/>
    </source>
</evidence>
<keyword evidence="7" id="KW-0067">ATP-binding</keyword>
<dbReference type="InterPro" id="IPR003018">
    <property type="entry name" value="GAF"/>
</dbReference>
<dbReference type="SMART" id="SM00388">
    <property type="entry name" value="HisKA"/>
    <property type="match status" value="2"/>
</dbReference>
<gene>
    <name evidence="16" type="ORF">MEBOL_003951</name>
</gene>
<dbReference type="Pfam" id="PF02518">
    <property type="entry name" value="HATPase_c"/>
    <property type="match status" value="2"/>
</dbReference>
<evidence type="ECO:0000256" key="6">
    <source>
        <dbReference type="ARBA" id="ARBA00022777"/>
    </source>
</evidence>